<gene>
    <name evidence="2" type="ORF">RM779_06475</name>
</gene>
<dbReference type="Gene3D" id="2.60.40.1180">
    <property type="entry name" value="Golgi alpha-mannosidase II"/>
    <property type="match status" value="1"/>
</dbReference>
<feature type="region of interest" description="Disordered" evidence="1">
    <location>
        <begin position="342"/>
        <end position="362"/>
    </location>
</feature>
<evidence type="ECO:0000313" key="3">
    <source>
        <dbReference type="Proteomes" id="UP001183615"/>
    </source>
</evidence>
<dbReference type="SUPFAM" id="SSF51011">
    <property type="entry name" value="Glycosyl hydrolase domain"/>
    <property type="match status" value="1"/>
</dbReference>
<name>A0ABU2S3R3_9ACTN</name>
<reference evidence="3" key="1">
    <citation type="submission" date="2023-07" db="EMBL/GenBank/DDBJ databases">
        <title>30 novel species of actinomycetes from the DSMZ collection.</title>
        <authorList>
            <person name="Nouioui I."/>
        </authorList>
    </citation>
    <scope>NUCLEOTIDE SEQUENCE [LARGE SCALE GENOMIC DNA]</scope>
    <source>
        <strain evidence="3">DSM 41886</strain>
    </source>
</reference>
<accession>A0ABU2S3R3</accession>
<organism evidence="2 3">
    <name type="scientific">Streptomyces johnsoniae</name>
    <dbReference type="NCBI Taxonomy" id="3075532"/>
    <lineage>
        <taxon>Bacteria</taxon>
        <taxon>Bacillati</taxon>
        <taxon>Actinomycetota</taxon>
        <taxon>Actinomycetes</taxon>
        <taxon>Kitasatosporales</taxon>
        <taxon>Streptomycetaceae</taxon>
        <taxon>Streptomyces</taxon>
    </lineage>
</organism>
<sequence length="767" mass="81554">MSTAGPAREAAPETGPGDSGDFGDFGDYLARLARERPDLVTLAESLSLAATVDRPLLRRARLRFVPRSTAGLEAELWFSPLVEAVGETALLFSPEAAAALRARLAERPAAHRLAVRTLIDEAHARAPGIVRVCEDLLWADVAPAAVAETHLSRQVGRLLAAVADEGESGDDMGRWALYYLNRLPPGVRSRRDVWQVRVASAERLGAEPPENPHGHPPAVASAARALVHREVALGVRLRSDGLVLSRPPRPGDRVVHVTGGPRTRLDVRHLLSHADEPRRIELREGDAAHLPFTVVQIFDSGGNAVLQVAHPGATGEVAVAREPGGPARVAVLLPDGAIALHDDSGAETDRIPPGSGRRQPALSDEGQILTWRENGVPVVWDLPMMRELGGRAVLSDALLLRPVSGTGDPGLWRRPPFHVTHHADAGRGTWVAAGTGGPVEVRAEDGSAFLLVPEAFTTEETPGVPSWSRGCVLAEVPWGTAHPAGLPARLSDLAAAGLDGIVLTDAWAEADSALLELLPHTRAAGLRLLVDVERGSARPAELLDRVRRLLDRGADGVRLVPGAGILPPREDLGHLLAAYPDRALMVRMPTWPRFDRRQPAATVSGAEEYVASVVPPFAPDSQFSVPLPQPPDAQTTGPAAEGAAAFALSLPGSPALPLPLATAGALRPLLRQRRNQLALSRGDCEVIRADDSVLGLLRRHGDERVLCLVNMSGAEAGCAFGDEPPAGRPVDLLGEGRDLPRDRLPERVAVPGHGVRWFRLLAPAPDD</sequence>
<dbReference type="RefSeq" id="WP_311616682.1">
    <property type="nucleotide sequence ID" value="NZ_JAVREV010000003.1"/>
</dbReference>
<evidence type="ECO:0008006" key="4">
    <source>
        <dbReference type="Google" id="ProtNLM"/>
    </source>
</evidence>
<proteinExistence type="predicted"/>
<evidence type="ECO:0000313" key="2">
    <source>
        <dbReference type="EMBL" id="MDT0442245.1"/>
    </source>
</evidence>
<feature type="region of interest" description="Disordered" evidence="1">
    <location>
        <begin position="1"/>
        <end position="22"/>
    </location>
</feature>
<dbReference type="EMBL" id="JAVREV010000003">
    <property type="protein sequence ID" value="MDT0442245.1"/>
    <property type="molecule type" value="Genomic_DNA"/>
</dbReference>
<comment type="caution">
    <text evidence="2">The sequence shown here is derived from an EMBL/GenBank/DDBJ whole genome shotgun (WGS) entry which is preliminary data.</text>
</comment>
<keyword evidence="3" id="KW-1185">Reference proteome</keyword>
<dbReference type="Proteomes" id="UP001183615">
    <property type="component" value="Unassembled WGS sequence"/>
</dbReference>
<protein>
    <recommendedName>
        <fullName evidence="4">DUF3459 domain-containing protein</fullName>
    </recommendedName>
</protein>
<dbReference type="InterPro" id="IPR013780">
    <property type="entry name" value="Glyco_hydro_b"/>
</dbReference>
<evidence type="ECO:0000256" key="1">
    <source>
        <dbReference type="SAM" id="MobiDB-lite"/>
    </source>
</evidence>